<dbReference type="PANTHER" id="PTHR10209">
    <property type="entry name" value="OXIDOREDUCTASE, 2OG-FE II OXYGENASE FAMILY PROTEIN"/>
    <property type="match status" value="1"/>
</dbReference>
<dbReference type="AlphaFoldDB" id="A0A2G5CYX5"/>
<keyword evidence="3 5" id="KW-0560">Oxidoreductase</keyword>
<proteinExistence type="inferred from homology"/>
<dbReference type="EMBL" id="KZ305051">
    <property type="protein sequence ID" value="PIA36463.1"/>
    <property type="molecule type" value="Genomic_DNA"/>
</dbReference>
<evidence type="ECO:0000256" key="1">
    <source>
        <dbReference type="ARBA" id="ARBA00008056"/>
    </source>
</evidence>
<dbReference type="InterPro" id="IPR044861">
    <property type="entry name" value="IPNS-like_FE2OG_OXY"/>
</dbReference>
<protein>
    <recommendedName>
        <fullName evidence="6">Fe2OG dioxygenase domain-containing protein</fullName>
    </recommendedName>
</protein>
<keyword evidence="4 5" id="KW-0408">Iron</keyword>
<reference evidence="7 8" key="1">
    <citation type="submission" date="2017-09" db="EMBL/GenBank/DDBJ databases">
        <title>WGS assembly of Aquilegia coerulea Goldsmith.</title>
        <authorList>
            <person name="Hodges S."/>
            <person name="Kramer E."/>
            <person name="Nordborg M."/>
            <person name="Tomkins J."/>
            <person name="Borevitz J."/>
            <person name="Derieg N."/>
            <person name="Yan J."/>
            <person name="Mihaltcheva S."/>
            <person name="Hayes R.D."/>
            <person name="Rokhsar D."/>
        </authorList>
    </citation>
    <scope>NUCLEOTIDE SEQUENCE [LARGE SCALE GENOMIC DNA]</scope>
    <source>
        <strain evidence="8">cv. Goldsmith</strain>
    </source>
</reference>
<keyword evidence="8" id="KW-1185">Reference proteome</keyword>
<comment type="similarity">
    <text evidence="1 5">Belongs to the iron/ascorbate-dependent oxidoreductase family.</text>
</comment>
<name>A0A2G5CYX5_AQUCA</name>
<evidence type="ECO:0000256" key="3">
    <source>
        <dbReference type="ARBA" id="ARBA00023002"/>
    </source>
</evidence>
<organism evidence="7 8">
    <name type="scientific">Aquilegia coerulea</name>
    <name type="common">Rocky mountain columbine</name>
    <dbReference type="NCBI Taxonomy" id="218851"/>
    <lineage>
        <taxon>Eukaryota</taxon>
        <taxon>Viridiplantae</taxon>
        <taxon>Streptophyta</taxon>
        <taxon>Embryophyta</taxon>
        <taxon>Tracheophyta</taxon>
        <taxon>Spermatophyta</taxon>
        <taxon>Magnoliopsida</taxon>
        <taxon>Ranunculales</taxon>
        <taxon>Ranunculaceae</taxon>
        <taxon>Thalictroideae</taxon>
        <taxon>Aquilegia</taxon>
    </lineage>
</organism>
<accession>A0A2G5CYX5</accession>
<dbReference type="InterPro" id="IPR026992">
    <property type="entry name" value="DIOX_N"/>
</dbReference>
<dbReference type="PROSITE" id="PS51471">
    <property type="entry name" value="FE2OG_OXY"/>
    <property type="match status" value="1"/>
</dbReference>
<gene>
    <name evidence="7" type="ORF">AQUCO_03400387v1</name>
</gene>
<feature type="domain" description="Fe2OG dioxygenase" evidence="6">
    <location>
        <begin position="225"/>
        <end position="326"/>
    </location>
</feature>
<evidence type="ECO:0000256" key="5">
    <source>
        <dbReference type="RuleBase" id="RU003682"/>
    </source>
</evidence>
<dbReference type="InParanoid" id="A0A2G5CYX5"/>
<evidence type="ECO:0000256" key="4">
    <source>
        <dbReference type="ARBA" id="ARBA00023004"/>
    </source>
</evidence>
<dbReference type="GO" id="GO:0046872">
    <property type="term" value="F:metal ion binding"/>
    <property type="evidence" value="ECO:0007669"/>
    <property type="project" value="UniProtKB-KW"/>
</dbReference>
<evidence type="ECO:0000259" key="6">
    <source>
        <dbReference type="PROSITE" id="PS51471"/>
    </source>
</evidence>
<dbReference type="FunFam" id="2.60.120.330:FF:000005">
    <property type="entry name" value="1-aminocyclopropane-1-carboxylate oxidase homolog 1"/>
    <property type="match status" value="1"/>
</dbReference>
<evidence type="ECO:0000313" key="8">
    <source>
        <dbReference type="Proteomes" id="UP000230069"/>
    </source>
</evidence>
<evidence type="ECO:0000256" key="2">
    <source>
        <dbReference type="ARBA" id="ARBA00022723"/>
    </source>
</evidence>
<dbReference type="GO" id="GO:0051213">
    <property type="term" value="F:dioxygenase activity"/>
    <property type="evidence" value="ECO:0007669"/>
    <property type="project" value="UniProtKB-ARBA"/>
</dbReference>
<sequence length="377" mass="42304">MVFNNEAVLPSATISSESDYNRTEELKAFDDTKTGVKGLVDSGLQKVPKIFIRPPNKVVQNSDSNLTHFAIPVIDLGGIHEDKRVREEIVHGIKSASENWGFFRVVNHGVPLSVLDEMIKGVIRFNEQDDEVKKEYYSRDETRNVRFNSNFDLYTSKAANWRDSLAIYMLRTLRSNPLHPSEMPTACRDISMEYAKHVSTLGDTLFELLSEALGLKTDYLNEMGCAEHCLLVSRYYPACPEPELTLGTAKHTDPAFVTILLQDDIDGLQVLHQDLWVDVRPIPGSLIVNIGDLLQITSNDKLKSVEHRVLANQVGPRVSVASFLTPAFNVASRYKPIKELISDDTGPVYKEISLKEYVNNFNSEGLDGKSGLDNFKL</sequence>
<dbReference type="Proteomes" id="UP000230069">
    <property type="component" value="Unassembled WGS sequence"/>
</dbReference>
<dbReference type="SUPFAM" id="SSF51197">
    <property type="entry name" value="Clavaminate synthase-like"/>
    <property type="match status" value="1"/>
</dbReference>
<evidence type="ECO:0000313" key="7">
    <source>
        <dbReference type="EMBL" id="PIA36463.1"/>
    </source>
</evidence>
<dbReference type="Pfam" id="PF14226">
    <property type="entry name" value="DIOX_N"/>
    <property type="match status" value="1"/>
</dbReference>
<dbReference type="OrthoDB" id="288590at2759"/>
<dbReference type="PANTHER" id="PTHR10209:SF884">
    <property type="entry name" value="1-AMINOCYCLOPROPANE-1-CARBOXYLATE OXIDASE HOMOLOG 1-LIKE"/>
    <property type="match status" value="1"/>
</dbReference>
<keyword evidence="2 5" id="KW-0479">Metal-binding</keyword>
<dbReference type="InterPro" id="IPR005123">
    <property type="entry name" value="Oxoglu/Fe-dep_dioxygenase_dom"/>
</dbReference>
<dbReference type="Gene3D" id="2.60.120.330">
    <property type="entry name" value="B-lactam Antibiotic, Isopenicillin N Synthase, Chain"/>
    <property type="match status" value="1"/>
</dbReference>
<dbReference type="InterPro" id="IPR027443">
    <property type="entry name" value="IPNS-like_sf"/>
</dbReference>
<dbReference type="Pfam" id="PF03171">
    <property type="entry name" value="2OG-FeII_Oxy"/>
    <property type="match status" value="1"/>
</dbReference>